<evidence type="ECO:0000313" key="4">
    <source>
        <dbReference type="Proteomes" id="UP000053766"/>
    </source>
</evidence>
<name>A0A0D8X9P5_DICVI</name>
<dbReference type="SUPFAM" id="SSF46942">
    <property type="entry name" value="Elongation factor TFIIS domain 2"/>
    <property type="match status" value="1"/>
</dbReference>
<gene>
    <name evidence="3" type="ORF">DICVIV_12721</name>
</gene>
<dbReference type="Pfam" id="PF07500">
    <property type="entry name" value="TFIIS_M"/>
    <property type="match status" value="1"/>
</dbReference>
<protein>
    <recommendedName>
        <fullName evidence="2">TFIIS central domain-containing protein</fullName>
    </recommendedName>
</protein>
<feature type="compositionally biased region" description="Basic and acidic residues" evidence="1">
    <location>
        <begin position="140"/>
        <end position="153"/>
    </location>
</feature>
<evidence type="ECO:0000256" key="1">
    <source>
        <dbReference type="SAM" id="MobiDB-lite"/>
    </source>
</evidence>
<feature type="domain" description="TFIIS central" evidence="2">
    <location>
        <begin position="9"/>
        <end position="81"/>
    </location>
</feature>
<dbReference type="STRING" id="29172.A0A0D8X9P5"/>
<sequence length="265" mass="29815">MDKVKSAMKLCKDVSESVEAALYKFCGSNLNSTWYKSWTKSFIENVADCRNKAFYYRVLTGMISVQKVVSLDGNNMRKPEYSSPLDETCSVNKSAEQGNDARVSSDGDVSTLDPIVSTRGIVKKESTSVATKASSSTSKCDNKSKRAPRRSDGVQKTVHTATSLSTLDSILGDGAKDTTEQHLSHFYDVNCSICLAKQKSQAEAERKEKEEKERQREEDRRYREMLPPIRPYEFTEHKSATLIDLDYSANSGRDSADEVRQYEFF</sequence>
<dbReference type="EMBL" id="KN716853">
    <property type="protein sequence ID" value="KJH41310.1"/>
    <property type="molecule type" value="Genomic_DNA"/>
</dbReference>
<feature type="region of interest" description="Disordered" evidence="1">
    <location>
        <begin position="124"/>
        <end position="159"/>
    </location>
</feature>
<dbReference type="AlphaFoldDB" id="A0A0D8X9P5"/>
<dbReference type="InterPro" id="IPR003618">
    <property type="entry name" value="TFIIS_cen_dom"/>
</dbReference>
<dbReference type="OrthoDB" id="5874435at2759"/>
<proteinExistence type="predicted"/>
<dbReference type="Gene3D" id="1.10.472.30">
    <property type="entry name" value="Transcription elongation factor S-II, central domain"/>
    <property type="match status" value="1"/>
</dbReference>
<dbReference type="Proteomes" id="UP000053766">
    <property type="component" value="Unassembled WGS sequence"/>
</dbReference>
<feature type="compositionally biased region" description="Basic and acidic residues" evidence="1">
    <location>
        <begin position="202"/>
        <end position="224"/>
    </location>
</feature>
<reference evidence="4" key="2">
    <citation type="journal article" date="2016" name="Sci. Rep.">
        <title>Dictyocaulus viviparus genome, variome and transcriptome elucidate lungworm biology and support future intervention.</title>
        <authorList>
            <person name="McNulty S.N."/>
            <person name="Strube C."/>
            <person name="Rosa B.A."/>
            <person name="Martin J.C."/>
            <person name="Tyagi R."/>
            <person name="Choi Y.J."/>
            <person name="Wang Q."/>
            <person name="Hallsworth Pepin K."/>
            <person name="Zhang X."/>
            <person name="Ozersky P."/>
            <person name="Wilson R.K."/>
            <person name="Sternberg P.W."/>
            <person name="Gasser R.B."/>
            <person name="Mitreva M."/>
        </authorList>
    </citation>
    <scope>NUCLEOTIDE SEQUENCE [LARGE SCALE GENOMIC DNA]</scope>
    <source>
        <strain evidence="4">HannoverDv2000</strain>
    </source>
</reference>
<dbReference type="GO" id="GO:0006351">
    <property type="term" value="P:DNA-templated transcription"/>
    <property type="evidence" value="ECO:0007669"/>
    <property type="project" value="InterPro"/>
</dbReference>
<evidence type="ECO:0000313" key="3">
    <source>
        <dbReference type="EMBL" id="KJH41310.1"/>
    </source>
</evidence>
<accession>A0A0D8X9P5</accession>
<reference evidence="3 4" key="1">
    <citation type="submission" date="2013-11" db="EMBL/GenBank/DDBJ databases">
        <title>Draft genome of the bovine lungworm Dictyocaulus viviparus.</title>
        <authorList>
            <person name="Mitreva M."/>
        </authorList>
    </citation>
    <scope>NUCLEOTIDE SEQUENCE [LARGE SCALE GENOMIC DNA]</scope>
    <source>
        <strain evidence="3 4">HannoverDv2000</strain>
    </source>
</reference>
<feature type="compositionally biased region" description="Low complexity" evidence="1">
    <location>
        <begin position="127"/>
        <end position="139"/>
    </location>
</feature>
<evidence type="ECO:0000259" key="2">
    <source>
        <dbReference type="Pfam" id="PF07500"/>
    </source>
</evidence>
<keyword evidence="4" id="KW-1185">Reference proteome</keyword>
<dbReference type="InterPro" id="IPR036575">
    <property type="entry name" value="TFIIS_cen_dom_sf"/>
</dbReference>
<feature type="region of interest" description="Disordered" evidence="1">
    <location>
        <begin position="202"/>
        <end position="230"/>
    </location>
</feature>
<organism evidence="3 4">
    <name type="scientific">Dictyocaulus viviparus</name>
    <name type="common">Bovine lungworm</name>
    <dbReference type="NCBI Taxonomy" id="29172"/>
    <lineage>
        <taxon>Eukaryota</taxon>
        <taxon>Metazoa</taxon>
        <taxon>Ecdysozoa</taxon>
        <taxon>Nematoda</taxon>
        <taxon>Chromadorea</taxon>
        <taxon>Rhabditida</taxon>
        <taxon>Rhabditina</taxon>
        <taxon>Rhabditomorpha</taxon>
        <taxon>Strongyloidea</taxon>
        <taxon>Metastrongylidae</taxon>
        <taxon>Dictyocaulus</taxon>
    </lineage>
</organism>